<dbReference type="HOGENOM" id="CLU_054211_0_0_3"/>
<sequence>MLEHFRSSYPTGCLISELITIHNGKYVVRALVLVNGETLATGLGSADTVEVAEDLARERSLATLTLHTPLCSPEASVEFSPSPPPTSEKPQFTKSVNTSSQIKTDKLTTAGLNIDLNKVSDSEKPQFIKSVNTSSQIETDKLPTARLNINLNEVSDTPTISLASEKSEISNPLKKDKLPIAEYSINYNDVSDLPQDSSAFDNSWLNKDYSQEQKEEKIDETTEALIDSINHRESEIITSESKRTIKDLATSINSNNQIDSSDQSEDVSDDNVSIDILIDSLGWTKEQERDFIEQNYSQKTRQFLTPEELSNFNKYLYLLQKVTKEIKVQGWKAKQQKDYFEYNHNKELLEQLTIHELHNFWQYLEVFCKTTNEIKRLGWSSTKGKTFLKKTYGQEGRTRLSFEELQDFLQQLEALDTPE</sequence>
<accession>Q115M7</accession>
<dbReference type="eggNOG" id="ENOG5031IQT">
    <property type="taxonomic scope" value="Bacteria"/>
</dbReference>
<dbReference type="KEGG" id="ter:Tery_1512"/>
<feature type="compositionally biased region" description="Polar residues" evidence="1">
    <location>
        <begin position="88"/>
        <end position="100"/>
    </location>
</feature>
<evidence type="ECO:0000256" key="1">
    <source>
        <dbReference type="SAM" id="MobiDB-lite"/>
    </source>
</evidence>
<dbReference type="RefSeq" id="WP_011611173.1">
    <property type="nucleotide sequence ID" value="NC_008312.1"/>
</dbReference>
<protein>
    <submittedName>
        <fullName evidence="2">Uncharacterized protein</fullName>
    </submittedName>
</protein>
<organism evidence="2">
    <name type="scientific">Trichodesmium erythraeum (strain IMS101)</name>
    <dbReference type="NCBI Taxonomy" id="203124"/>
    <lineage>
        <taxon>Bacteria</taxon>
        <taxon>Bacillati</taxon>
        <taxon>Cyanobacteriota</taxon>
        <taxon>Cyanophyceae</taxon>
        <taxon>Oscillatoriophycideae</taxon>
        <taxon>Oscillatoriales</taxon>
        <taxon>Microcoleaceae</taxon>
        <taxon>Trichodesmium</taxon>
    </lineage>
</organism>
<proteinExistence type="predicted"/>
<dbReference type="STRING" id="203124.Tery_1512"/>
<dbReference type="OrthoDB" id="482635at2"/>
<name>Q115M7_TRIEI</name>
<feature type="region of interest" description="Disordered" evidence="1">
    <location>
        <begin position="73"/>
        <end position="100"/>
    </location>
</feature>
<evidence type="ECO:0000313" key="2">
    <source>
        <dbReference type="EMBL" id="ABG50797.1"/>
    </source>
</evidence>
<dbReference type="AlphaFoldDB" id="Q115M7"/>
<reference evidence="2" key="1">
    <citation type="submission" date="2006-06" db="EMBL/GenBank/DDBJ databases">
        <title>Complete sequence of Trichodesmium erythraeum IMS101.</title>
        <authorList>
            <consortium name="US DOE Joint Genome Institute"/>
            <person name="Copeland A."/>
            <person name="Lucas S."/>
            <person name="Lapidus A."/>
            <person name="Barry K."/>
            <person name="Detter J.C."/>
            <person name="Glavina del Rio T."/>
            <person name="Hammon N."/>
            <person name="Israni S."/>
            <person name="Dalin E."/>
            <person name="Tice H."/>
            <person name="Pitluck S."/>
            <person name="Kiss H."/>
            <person name="Munk A.C."/>
            <person name="Brettin T."/>
            <person name="Bruce D."/>
            <person name="Han C."/>
            <person name="Tapia R."/>
            <person name="Gilna P."/>
            <person name="Schmutz J."/>
            <person name="Larimer F."/>
            <person name="Land M."/>
            <person name="Hauser L."/>
            <person name="Kyrpides N."/>
            <person name="Kim E."/>
            <person name="Richardson P."/>
        </authorList>
    </citation>
    <scope>NUCLEOTIDE SEQUENCE [LARGE SCALE GENOMIC DNA]</scope>
    <source>
        <strain evidence="2">IMS101</strain>
    </source>
</reference>
<gene>
    <name evidence="2" type="ordered locus">Tery_1512</name>
</gene>
<dbReference type="EMBL" id="CP000393">
    <property type="protein sequence ID" value="ABG50797.1"/>
    <property type="molecule type" value="Genomic_DNA"/>
</dbReference>